<dbReference type="Pfam" id="PF04326">
    <property type="entry name" value="SLFN_AlbA_2"/>
    <property type="match status" value="1"/>
</dbReference>
<dbReference type="PANTHER" id="PTHR30595">
    <property type="entry name" value="GLPR-RELATED TRANSCRIPTIONAL REPRESSOR"/>
    <property type="match status" value="1"/>
</dbReference>
<dbReference type="PANTHER" id="PTHR30595:SF6">
    <property type="entry name" value="SCHLAFEN ALBA-2 DOMAIN-CONTAINING PROTEIN"/>
    <property type="match status" value="1"/>
</dbReference>
<dbReference type="InterPro" id="IPR007421">
    <property type="entry name" value="Schlafen_AlbA_2_dom"/>
</dbReference>
<dbReference type="EMBL" id="JACHGF010000022">
    <property type="protein sequence ID" value="MBB5287626.1"/>
    <property type="molecule type" value="Genomic_DNA"/>
</dbReference>
<feature type="domain" description="Schlafen AlbA-2" evidence="1">
    <location>
        <begin position="108"/>
        <end position="251"/>
    </location>
</feature>
<evidence type="ECO:0000313" key="2">
    <source>
        <dbReference type="EMBL" id="MBB5287626.1"/>
    </source>
</evidence>
<sequence>MGDIDEILVVLKNNSKIVELTKQIITKQKQNPRYDYQSNEQREIDQLVYQLYGLNEADIQEVERWYARRYPKLSSYACVVPDKAELYVDRSELSVETATLLAQIQRGETKHVEFKSTLLYDIKQDRETYVVKHSILKTLAGFANAEGGNLLIGVTDEGQLYGLTKDYALLGAATALPAARQDSFRQRLDALIQEAFGDAFFALLDVAFVELQGRDVCVVSVRPSEVPYLLYNAEKKSQQFYIRRLSSSKELTPREREIYEQHRWRYNTGTVR</sequence>
<protein>
    <recommendedName>
        <fullName evidence="1">Schlafen AlbA-2 domain-containing protein</fullName>
    </recommendedName>
</protein>
<reference evidence="2 3" key="1">
    <citation type="submission" date="2020-08" db="EMBL/GenBank/DDBJ databases">
        <title>Genomic Encyclopedia of Type Strains, Phase IV (KMG-IV): sequencing the most valuable type-strain genomes for metagenomic binning, comparative biology and taxonomic classification.</title>
        <authorList>
            <person name="Goeker M."/>
        </authorList>
    </citation>
    <scope>NUCLEOTIDE SEQUENCE [LARGE SCALE GENOMIC DNA]</scope>
    <source>
        <strain evidence="2 3">DSM 105074</strain>
    </source>
</reference>
<comment type="caution">
    <text evidence="2">The sequence shown here is derived from an EMBL/GenBank/DDBJ whole genome shotgun (WGS) entry which is preliminary data.</text>
</comment>
<accession>A0A840TTA6</accession>
<evidence type="ECO:0000313" key="3">
    <source>
        <dbReference type="Proteomes" id="UP000557307"/>
    </source>
</evidence>
<dbReference type="InterPro" id="IPR038461">
    <property type="entry name" value="Schlafen_AlbA_2_dom_sf"/>
</dbReference>
<organism evidence="2 3">
    <name type="scientific">Rhabdobacter roseus</name>
    <dbReference type="NCBI Taxonomy" id="1655419"/>
    <lineage>
        <taxon>Bacteria</taxon>
        <taxon>Pseudomonadati</taxon>
        <taxon>Bacteroidota</taxon>
        <taxon>Cytophagia</taxon>
        <taxon>Cytophagales</taxon>
        <taxon>Cytophagaceae</taxon>
        <taxon>Rhabdobacter</taxon>
    </lineage>
</organism>
<evidence type="ECO:0000259" key="1">
    <source>
        <dbReference type="Pfam" id="PF04326"/>
    </source>
</evidence>
<dbReference type="AlphaFoldDB" id="A0A840TTA6"/>
<proteinExistence type="predicted"/>
<dbReference type="Proteomes" id="UP000557307">
    <property type="component" value="Unassembled WGS sequence"/>
</dbReference>
<dbReference type="Gene3D" id="3.30.950.30">
    <property type="entry name" value="Schlafen, AAA domain"/>
    <property type="match status" value="1"/>
</dbReference>
<keyword evidence="3" id="KW-1185">Reference proteome</keyword>
<name>A0A840TTA6_9BACT</name>
<gene>
    <name evidence="2" type="ORF">HNQ92_005793</name>
</gene>
<dbReference type="RefSeq" id="WP_184180165.1">
    <property type="nucleotide sequence ID" value="NZ_JACHGF010000022.1"/>
</dbReference>